<evidence type="ECO:0000256" key="2">
    <source>
        <dbReference type="SAM" id="SignalP"/>
    </source>
</evidence>
<evidence type="ECO:0000313" key="4">
    <source>
        <dbReference type="EMBL" id="GLQ08238.1"/>
    </source>
</evidence>
<feature type="region of interest" description="Disordered" evidence="1">
    <location>
        <begin position="165"/>
        <end position="196"/>
    </location>
</feature>
<feature type="compositionally biased region" description="Polar residues" evidence="1">
    <location>
        <begin position="165"/>
        <end position="182"/>
    </location>
</feature>
<reference evidence="4" key="1">
    <citation type="journal article" date="2014" name="Int. J. Syst. Evol. Microbiol.">
        <title>Complete genome of a new Firmicutes species belonging to the dominant human colonic microbiota ('Ruminococcus bicirculans') reveals two chromosomes and a selective capacity to utilize plant glucans.</title>
        <authorList>
            <consortium name="NISC Comparative Sequencing Program"/>
            <person name="Wegmann U."/>
            <person name="Louis P."/>
            <person name="Goesmann A."/>
            <person name="Henrissat B."/>
            <person name="Duncan S.H."/>
            <person name="Flint H.J."/>
        </authorList>
    </citation>
    <scope>NUCLEOTIDE SEQUENCE</scope>
    <source>
        <strain evidence="4">NBRC 103855</strain>
    </source>
</reference>
<dbReference type="PANTHER" id="PTHR36505:SF1">
    <property type="entry name" value="BLR1072 PROTEIN"/>
    <property type="match status" value="1"/>
</dbReference>
<evidence type="ECO:0000259" key="3">
    <source>
        <dbReference type="Pfam" id="PF05239"/>
    </source>
</evidence>
<reference evidence="4" key="2">
    <citation type="submission" date="2023-01" db="EMBL/GenBank/DDBJ databases">
        <title>Draft genome sequence of Devosia yakushimensis strain NBRC 103855.</title>
        <authorList>
            <person name="Sun Q."/>
            <person name="Mori K."/>
        </authorList>
    </citation>
    <scope>NUCLEOTIDE SEQUENCE</scope>
    <source>
        <strain evidence="4">NBRC 103855</strain>
    </source>
</reference>
<feature type="compositionally biased region" description="Polar residues" evidence="1">
    <location>
        <begin position="295"/>
        <end position="308"/>
    </location>
</feature>
<feature type="region of interest" description="Disordered" evidence="1">
    <location>
        <begin position="285"/>
        <end position="308"/>
    </location>
</feature>
<dbReference type="SUPFAM" id="SSF50346">
    <property type="entry name" value="PRC-barrel domain"/>
    <property type="match status" value="2"/>
</dbReference>
<protein>
    <recommendedName>
        <fullName evidence="3">PRC-barrel domain-containing protein</fullName>
    </recommendedName>
</protein>
<feature type="domain" description="PRC-barrel" evidence="3">
    <location>
        <begin position="56"/>
        <end position="134"/>
    </location>
</feature>
<keyword evidence="5" id="KW-1185">Reference proteome</keyword>
<evidence type="ECO:0000256" key="1">
    <source>
        <dbReference type="SAM" id="MobiDB-lite"/>
    </source>
</evidence>
<dbReference type="Proteomes" id="UP001161406">
    <property type="component" value="Unassembled WGS sequence"/>
</dbReference>
<dbReference type="Gene3D" id="2.30.30.240">
    <property type="entry name" value="PRC-barrel domain"/>
    <property type="match status" value="2"/>
</dbReference>
<organism evidence="4 5">
    <name type="scientific">Devosia yakushimensis</name>
    <dbReference type="NCBI Taxonomy" id="470028"/>
    <lineage>
        <taxon>Bacteria</taxon>
        <taxon>Pseudomonadati</taxon>
        <taxon>Pseudomonadota</taxon>
        <taxon>Alphaproteobacteria</taxon>
        <taxon>Hyphomicrobiales</taxon>
        <taxon>Devosiaceae</taxon>
        <taxon>Devosia</taxon>
    </lineage>
</organism>
<proteinExistence type="predicted"/>
<dbReference type="EMBL" id="BSNG01000001">
    <property type="protein sequence ID" value="GLQ08238.1"/>
    <property type="molecule type" value="Genomic_DNA"/>
</dbReference>
<sequence>MRHFVTVSALSLLLAMPAAAQDSAPAPTAPTELEQSGLTPPTVLSEGYATDDQDVLVTKLLGQKVYSSVADNAREIGTINNMVVTSGMGISAVVIGVGGFLGVGEKDVAVDFAELTWARREDGSRRWVLEITREELAEAPAFIWTDSEEATGKPALTTQQEQNQLVDGNPNATPLDPSLTTDQPERPVITTTPDRSGMTAVNQADLSADELRGIPVYGRDNEQIGAISDVVLTPQGNSDALIVDVGGFLGLGGKPVAVAFENLTFSSDTNGQRYLFLNTSRDQLEAQPEYDPDTYQAQRTTQRMVVTP</sequence>
<feature type="signal peptide" evidence="2">
    <location>
        <begin position="1"/>
        <end position="20"/>
    </location>
</feature>
<dbReference type="RefSeq" id="WP_284387011.1">
    <property type="nucleotide sequence ID" value="NZ_BSNG01000001.1"/>
</dbReference>
<dbReference type="Pfam" id="PF05239">
    <property type="entry name" value="PRC"/>
    <property type="match status" value="2"/>
</dbReference>
<name>A0ABQ5UAP8_9HYPH</name>
<dbReference type="InterPro" id="IPR011033">
    <property type="entry name" value="PRC_barrel-like_sf"/>
</dbReference>
<feature type="domain" description="PRC-barrel" evidence="3">
    <location>
        <begin position="207"/>
        <end position="283"/>
    </location>
</feature>
<dbReference type="InterPro" id="IPR027275">
    <property type="entry name" value="PRC-brl_dom"/>
</dbReference>
<feature type="chain" id="PRO_5045200182" description="PRC-barrel domain-containing protein" evidence="2">
    <location>
        <begin position="21"/>
        <end position="308"/>
    </location>
</feature>
<keyword evidence="2" id="KW-0732">Signal</keyword>
<accession>A0ABQ5UAP8</accession>
<gene>
    <name evidence="4" type="ORF">GCM10007913_01700</name>
</gene>
<dbReference type="PANTHER" id="PTHR36505">
    <property type="entry name" value="BLR1072 PROTEIN"/>
    <property type="match status" value="1"/>
</dbReference>
<evidence type="ECO:0000313" key="5">
    <source>
        <dbReference type="Proteomes" id="UP001161406"/>
    </source>
</evidence>
<comment type="caution">
    <text evidence="4">The sequence shown here is derived from an EMBL/GenBank/DDBJ whole genome shotgun (WGS) entry which is preliminary data.</text>
</comment>